<dbReference type="Proteomes" id="UP000434870">
    <property type="component" value="Unassembled WGS sequence"/>
</dbReference>
<evidence type="ECO:0000313" key="2">
    <source>
        <dbReference type="EMBL" id="KAB2823768.1"/>
    </source>
</evidence>
<protein>
    <submittedName>
        <fullName evidence="2">DUF3624 domain-containing protein</fullName>
    </submittedName>
</protein>
<organism evidence="2 3">
    <name type="scientific">Aliivibrio finisterrensis</name>
    <dbReference type="NCBI Taxonomy" id="511998"/>
    <lineage>
        <taxon>Bacteria</taxon>
        <taxon>Pseudomonadati</taxon>
        <taxon>Pseudomonadota</taxon>
        <taxon>Gammaproteobacteria</taxon>
        <taxon>Vibrionales</taxon>
        <taxon>Vibrionaceae</taxon>
        <taxon>Aliivibrio</taxon>
    </lineage>
</organism>
<evidence type="ECO:0000313" key="3">
    <source>
        <dbReference type="Proteomes" id="UP000434870"/>
    </source>
</evidence>
<gene>
    <name evidence="2" type="ORF">F8B77_14035</name>
</gene>
<dbReference type="InterPro" id="IPR022072">
    <property type="entry name" value="DUF3624"/>
</dbReference>
<proteinExistence type="predicted"/>
<reference evidence="2 3" key="1">
    <citation type="submission" date="2019-09" db="EMBL/GenBank/DDBJ databases">
        <title>Genome of Aliivibrio finisterrensis LMG 23869 (type strain).</title>
        <authorList>
            <person name="Bowman J.P."/>
        </authorList>
    </citation>
    <scope>NUCLEOTIDE SEQUENCE [LARGE SCALE GENOMIC DNA]</scope>
    <source>
        <strain evidence="2 3">LMG 23869</strain>
    </source>
</reference>
<keyword evidence="1" id="KW-1133">Transmembrane helix</keyword>
<accession>A0A6N6RQD5</accession>
<name>A0A6N6RQD5_9GAMM</name>
<keyword evidence="1" id="KW-0812">Transmembrane</keyword>
<dbReference type="Pfam" id="PF12292">
    <property type="entry name" value="DUF3624"/>
    <property type="match status" value="1"/>
</dbReference>
<feature type="transmembrane region" description="Helical" evidence="1">
    <location>
        <begin position="21"/>
        <end position="37"/>
    </location>
</feature>
<dbReference type="AlphaFoldDB" id="A0A6N6RQD5"/>
<sequence length="92" mass="10840">MSCKTCRSDIFKQKLGRCPRCMKQLTFLSIGGWLTWLEFFQATPYQIEAIAILIASILFSSLLILHFFMMRYYRLITKKTRKNKSTTHHDAT</sequence>
<dbReference type="RefSeq" id="WP_151655931.1">
    <property type="nucleotide sequence ID" value="NZ_WBVP01000017.1"/>
</dbReference>
<evidence type="ECO:0000256" key="1">
    <source>
        <dbReference type="SAM" id="Phobius"/>
    </source>
</evidence>
<keyword evidence="1" id="KW-0472">Membrane</keyword>
<comment type="caution">
    <text evidence="2">The sequence shown here is derived from an EMBL/GenBank/DDBJ whole genome shotgun (WGS) entry which is preliminary data.</text>
</comment>
<feature type="transmembrane region" description="Helical" evidence="1">
    <location>
        <begin position="49"/>
        <end position="73"/>
    </location>
</feature>
<dbReference type="EMBL" id="WBVP01000017">
    <property type="protein sequence ID" value="KAB2823768.1"/>
    <property type="molecule type" value="Genomic_DNA"/>
</dbReference>